<gene>
    <name evidence="2" type="ORF">Ptr86124_005650</name>
    <name evidence="1" type="ORF">PtrM4_137140</name>
</gene>
<dbReference type="EMBL" id="NRDI02000006">
    <property type="protein sequence ID" value="KAI1515649.1"/>
    <property type="molecule type" value="Genomic_DNA"/>
</dbReference>
<comment type="caution">
    <text evidence="1">The sequence shown here is derived from an EMBL/GenBank/DDBJ whole genome shotgun (WGS) entry which is preliminary data.</text>
</comment>
<sequence length="282" mass="33410">MAAESMEVSEILLTIDPYWHMFNFVLEHQPRDQTNLIIRATPQIPWIITRLYTQPGTLAFYYYPNDHVWTLPDPYWRLASYKFMHCDYTIIIFLRYLEASLARYGATVKWFTVMIRPYAIFHRQHEAPAADIRHSVFEITARSGYQYIADFTIEQFGYPSDMWFMDKSAYMHHCTLGRWPGQPRQREVARFRSGDLGRPERWRDGVLKHICDMYQFAWWGYDNRERREGWLRSIVLRTLAYAEPAWRLESQTDQGVLDAAARHASNGGVPMACLTDGCRRLM</sequence>
<organism evidence="1 3">
    <name type="scientific">Pyrenophora tritici-repentis</name>
    <dbReference type="NCBI Taxonomy" id="45151"/>
    <lineage>
        <taxon>Eukaryota</taxon>
        <taxon>Fungi</taxon>
        <taxon>Dikarya</taxon>
        <taxon>Ascomycota</taxon>
        <taxon>Pezizomycotina</taxon>
        <taxon>Dothideomycetes</taxon>
        <taxon>Pleosporomycetidae</taxon>
        <taxon>Pleosporales</taxon>
        <taxon>Pleosporineae</taxon>
        <taxon>Pleosporaceae</taxon>
        <taxon>Pyrenophora</taxon>
    </lineage>
</organism>
<dbReference type="OrthoDB" id="3695422at2759"/>
<reference evidence="2" key="3">
    <citation type="journal article" date="2022" name="bioRxiv">
        <title>A global pangenome for the wheat fungal pathogen Pyrenophora tritici-repentis and prediction of effector protein structural homology.</title>
        <authorList>
            <person name="Moolhuijzen P."/>
            <person name="See P.T."/>
            <person name="Shi G."/>
            <person name="Powell H.R."/>
            <person name="Cockram J."/>
            <person name="Jorgensen L.N."/>
            <person name="Benslimane H."/>
            <person name="Strelkov S.E."/>
            <person name="Turner J."/>
            <person name="Liu Z."/>
            <person name="Moffat C.S."/>
        </authorList>
    </citation>
    <scope>NUCLEOTIDE SEQUENCE</scope>
    <source>
        <strain evidence="2">86-124</strain>
    </source>
</reference>
<reference evidence="2" key="2">
    <citation type="submission" date="2021-05" db="EMBL/GenBank/DDBJ databases">
        <authorList>
            <person name="Moolhuijzen P.M."/>
            <person name="Moffat C.S."/>
        </authorList>
    </citation>
    <scope>NUCLEOTIDE SEQUENCE</scope>
    <source>
        <strain evidence="2">86-124</strain>
    </source>
</reference>
<accession>A0A316ZX43</accession>
<evidence type="ECO:0000313" key="2">
    <source>
        <dbReference type="EMBL" id="KAI1515649.1"/>
    </source>
</evidence>
<evidence type="ECO:0000313" key="4">
    <source>
        <dbReference type="Proteomes" id="UP000249757"/>
    </source>
</evidence>
<protein>
    <submittedName>
        <fullName evidence="1">Uncharacterized protein</fullName>
    </submittedName>
</protein>
<proteinExistence type="predicted"/>
<reference evidence="1" key="1">
    <citation type="journal article" date="2018" name="BMC Genomics">
        <title>Comparative genomics of the wheat fungal pathogen Pyrenophora tritici-repentis reveals chromosomal variations and genome plasticity.</title>
        <authorList>
            <person name="Moolhuijzen P."/>
            <person name="See P.T."/>
            <person name="Hane J.K."/>
            <person name="Shi G."/>
            <person name="Liu Z."/>
            <person name="Oliver R.P."/>
            <person name="Moffat C.S."/>
        </authorList>
    </citation>
    <scope>NUCLEOTIDE SEQUENCE [LARGE SCALE GENOMIC DNA]</scope>
    <source>
        <strain evidence="1">M4</strain>
    </source>
</reference>
<evidence type="ECO:0000313" key="1">
    <source>
        <dbReference type="EMBL" id="KAF7567123.1"/>
    </source>
</evidence>
<keyword evidence="4" id="KW-1185">Reference proteome</keyword>
<reference evidence="4" key="4">
    <citation type="journal article" date="2022" name="Microb. Genom.">
        <title>A global pangenome for the wheat fungal pathogen Pyrenophora tritici-repentis and prediction of effector protein structural homology.</title>
        <authorList>
            <person name="Moolhuijzen P.M."/>
            <person name="See P.T."/>
            <person name="Shi G."/>
            <person name="Powell H.R."/>
            <person name="Cockram J."/>
            <person name="Jorgensen L.N."/>
            <person name="Benslimane H."/>
            <person name="Strelkov S.E."/>
            <person name="Turner J."/>
            <person name="Liu Z."/>
            <person name="Moffat C.S."/>
        </authorList>
    </citation>
    <scope>NUCLEOTIDE SEQUENCE [LARGE SCALE GENOMIC DNA]</scope>
</reference>
<dbReference type="Proteomes" id="UP000245464">
    <property type="component" value="Chromosome 8"/>
</dbReference>
<dbReference type="Proteomes" id="UP000249757">
    <property type="component" value="Unassembled WGS sequence"/>
</dbReference>
<evidence type="ECO:0000313" key="3">
    <source>
        <dbReference type="Proteomes" id="UP000245464"/>
    </source>
</evidence>
<dbReference type="EMBL" id="NQIK02000008">
    <property type="protein sequence ID" value="KAF7567123.1"/>
    <property type="molecule type" value="Genomic_DNA"/>
</dbReference>
<name>A0A316ZX43_9PLEO</name>
<dbReference type="OMA" id="NHCDYSI"/>
<dbReference type="AlphaFoldDB" id="A0A316ZX43"/>